<evidence type="ECO:0000313" key="2">
    <source>
        <dbReference type="Proteomes" id="UP001152523"/>
    </source>
</evidence>
<protein>
    <submittedName>
        <fullName evidence="1">Uncharacterized protein</fullName>
    </submittedName>
</protein>
<dbReference type="Proteomes" id="UP001152523">
    <property type="component" value="Unassembled WGS sequence"/>
</dbReference>
<sequence length="69" mass="7798">MNQEHCKSYWKWRQYRNMGVPRVSLSIGGGEDGVDQDKSADDLRAEPSALAVTRAQHVRAAFVELVRPL</sequence>
<name>A0AAV0E818_9ASTE</name>
<proteinExistence type="predicted"/>
<feature type="non-terminal residue" evidence="1">
    <location>
        <position position="69"/>
    </location>
</feature>
<keyword evidence="2" id="KW-1185">Reference proteome</keyword>
<comment type="caution">
    <text evidence="1">The sequence shown here is derived from an EMBL/GenBank/DDBJ whole genome shotgun (WGS) entry which is preliminary data.</text>
</comment>
<dbReference type="AlphaFoldDB" id="A0AAV0E818"/>
<reference evidence="1" key="1">
    <citation type="submission" date="2022-07" db="EMBL/GenBank/DDBJ databases">
        <authorList>
            <person name="Macas J."/>
            <person name="Novak P."/>
            <person name="Neumann P."/>
        </authorList>
    </citation>
    <scope>NUCLEOTIDE SEQUENCE</scope>
</reference>
<accession>A0AAV0E818</accession>
<evidence type="ECO:0000313" key="1">
    <source>
        <dbReference type="EMBL" id="CAH9119407.1"/>
    </source>
</evidence>
<gene>
    <name evidence="1" type="ORF">CEPIT_LOCUS22655</name>
</gene>
<organism evidence="1 2">
    <name type="scientific">Cuscuta epithymum</name>
    <dbReference type="NCBI Taxonomy" id="186058"/>
    <lineage>
        <taxon>Eukaryota</taxon>
        <taxon>Viridiplantae</taxon>
        <taxon>Streptophyta</taxon>
        <taxon>Embryophyta</taxon>
        <taxon>Tracheophyta</taxon>
        <taxon>Spermatophyta</taxon>
        <taxon>Magnoliopsida</taxon>
        <taxon>eudicotyledons</taxon>
        <taxon>Gunneridae</taxon>
        <taxon>Pentapetalae</taxon>
        <taxon>asterids</taxon>
        <taxon>lamiids</taxon>
        <taxon>Solanales</taxon>
        <taxon>Convolvulaceae</taxon>
        <taxon>Cuscuteae</taxon>
        <taxon>Cuscuta</taxon>
        <taxon>Cuscuta subgen. Cuscuta</taxon>
    </lineage>
</organism>
<dbReference type="EMBL" id="CAMAPF010000914">
    <property type="protein sequence ID" value="CAH9119407.1"/>
    <property type="molecule type" value="Genomic_DNA"/>
</dbReference>